<accession>A0ABW3M1G1</accession>
<organism evidence="1 2">
    <name type="scientific">Pseudoxanthomonas kaohsiungensis</name>
    <dbReference type="NCBI Taxonomy" id="283923"/>
    <lineage>
        <taxon>Bacteria</taxon>
        <taxon>Pseudomonadati</taxon>
        <taxon>Pseudomonadota</taxon>
        <taxon>Gammaproteobacteria</taxon>
        <taxon>Lysobacterales</taxon>
        <taxon>Lysobacteraceae</taxon>
        <taxon>Pseudoxanthomonas</taxon>
    </lineage>
</organism>
<proteinExistence type="predicted"/>
<comment type="caution">
    <text evidence="1">The sequence shown here is derived from an EMBL/GenBank/DDBJ whole genome shotgun (WGS) entry which is preliminary data.</text>
</comment>
<name>A0ABW3M1G1_9GAMM</name>
<evidence type="ECO:0000313" key="1">
    <source>
        <dbReference type="EMBL" id="MFD1043811.1"/>
    </source>
</evidence>
<gene>
    <name evidence="1" type="ORF">ACFQ2N_15780</name>
</gene>
<dbReference type="Proteomes" id="UP001597033">
    <property type="component" value="Unassembled WGS sequence"/>
</dbReference>
<evidence type="ECO:0000313" key="2">
    <source>
        <dbReference type="Proteomes" id="UP001597033"/>
    </source>
</evidence>
<keyword evidence="2" id="KW-1185">Reference proteome</keyword>
<dbReference type="RefSeq" id="WP_162378224.1">
    <property type="nucleotide sequence ID" value="NZ_JBHTKN010000015.1"/>
</dbReference>
<protein>
    <submittedName>
        <fullName evidence="1">Uncharacterized protein</fullName>
    </submittedName>
</protein>
<sequence>MDTLARKVTRIDRATDMGQVAAPVDFAAGLSPPQRQAAKAVARDVVAAAVKGALHAIDPARYPMEAAADSGDMRIARAIAALPPKALRRIRPRIVAIGDGTRMPALLKDMDVQGFRKARPLLRPVERDGIDRPVIKVVDRDRDPPPVPAPPRYTKAILELRAIHCVQETGGGGADEIVFGGMLIGATGNSNPIDAFDAGDFDSGTYADFGAKPIGRYNLKLIENYPGHLYAIFMLVESDSDDREVANALTTTMSVIAVVAAAYFSGGLAAGAAYAVAEAISGLIDSFFGPDALRHYGIRLTFENGDPFGGPIGPKMRTGDITGEGAIYRVGYRWVLSA</sequence>
<reference evidence="2" key="1">
    <citation type="journal article" date="2019" name="Int. J. Syst. Evol. Microbiol.">
        <title>The Global Catalogue of Microorganisms (GCM) 10K type strain sequencing project: providing services to taxonomists for standard genome sequencing and annotation.</title>
        <authorList>
            <consortium name="The Broad Institute Genomics Platform"/>
            <consortium name="The Broad Institute Genome Sequencing Center for Infectious Disease"/>
            <person name="Wu L."/>
            <person name="Ma J."/>
        </authorList>
    </citation>
    <scope>NUCLEOTIDE SEQUENCE [LARGE SCALE GENOMIC DNA]</scope>
    <source>
        <strain evidence="2">CCUG 55854</strain>
    </source>
</reference>
<dbReference type="EMBL" id="JBHTKN010000015">
    <property type="protein sequence ID" value="MFD1043811.1"/>
    <property type="molecule type" value="Genomic_DNA"/>
</dbReference>